<organism evidence="3 4">
    <name type="scientific">Prunus yedoensis var. nudiflora</name>
    <dbReference type="NCBI Taxonomy" id="2094558"/>
    <lineage>
        <taxon>Eukaryota</taxon>
        <taxon>Viridiplantae</taxon>
        <taxon>Streptophyta</taxon>
        <taxon>Embryophyta</taxon>
        <taxon>Tracheophyta</taxon>
        <taxon>Spermatophyta</taxon>
        <taxon>Magnoliopsida</taxon>
        <taxon>eudicotyledons</taxon>
        <taxon>Gunneridae</taxon>
        <taxon>Pentapetalae</taxon>
        <taxon>rosids</taxon>
        <taxon>fabids</taxon>
        <taxon>Rosales</taxon>
        <taxon>Rosaceae</taxon>
        <taxon>Amygdaloideae</taxon>
        <taxon>Amygdaleae</taxon>
        <taxon>Prunus</taxon>
    </lineage>
</organism>
<comment type="caution">
    <text evidence="3">The sequence shown here is derived from an EMBL/GenBank/DDBJ whole genome shotgun (WGS) entry which is preliminary data.</text>
</comment>
<evidence type="ECO:0000256" key="1">
    <source>
        <dbReference type="SAM" id="Coils"/>
    </source>
</evidence>
<evidence type="ECO:0000313" key="4">
    <source>
        <dbReference type="Proteomes" id="UP000250321"/>
    </source>
</evidence>
<dbReference type="Proteomes" id="UP000250321">
    <property type="component" value="Unassembled WGS sequence"/>
</dbReference>
<proteinExistence type="predicted"/>
<protein>
    <submittedName>
        <fullName evidence="3">Uncharacterized protein</fullName>
    </submittedName>
</protein>
<feature type="region of interest" description="Disordered" evidence="2">
    <location>
        <begin position="1"/>
        <end position="25"/>
    </location>
</feature>
<dbReference type="AlphaFoldDB" id="A0A314UYN9"/>
<dbReference type="EMBL" id="PJQY01002808">
    <property type="protein sequence ID" value="PQM42521.1"/>
    <property type="molecule type" value="Genomic_DNA"/>
</dbReference>
<sequence length="138" mass="16109">MSQESSHNEPVTLAASSKGRKKSNRLTNIETYLKEMRKDINELCDQNKEIREGDEKTHIGRQRRLEEWHQEHRDFQHGEPQRRAKLQREDRTMKRVRAIPDLLMGQTMGSCKLSSLAFVAHSLVSLACQLRVKRNTLT</sequence>
<accession>A0A314UYN9</accession>
<evidence type="ECO:0000313" key="3">
    <source>
        <dbReference type="EMBL" id="PQM42521.1"/>
    </source>
</evidence>
<keyword evidence="1" id="KW-0175">Coiled coil</keyword>
<keyword evidence="4" id="KW-1185">Reference proteome</keyword>
<feature type="coiled-coil region" evidence="1">
    <location>
        <begin position="26"/>
        <end position="53"/>
    </location>
</feature>
<evidence type="ECO:0000256" key="2">
    <source>
        <dbReference type="SAM" id="MobiDB-lite"/>
    </source>
</evidence>
<name>A0A314UYN9_PRUYE</name>
<reference evidence="3 4" key="1">
    <citation type="submission" date="2018-02" db="EMBL/GenBank/DDBJ databases">
        <title>Draft genome of wild Prunus yedoensis var. nudiflora.</title>
        <authorList>
            <person name="Baek S."/>
            <person name="Kim J.-H."/>
            <person name="Choi K."/>
            <person name="Kim G.-B."/>
            <person name="Cho A."/>
            <person name="Jang H."/>
            <person name="Shin C.-H."/>
            <person name="Yu H.-J."/>
            <person name="Mun J.-H."/>
        </authorList>
    </citation>
    <scope>NUCLEOTIDE SEQUENCE [LARGE SCALE GENOMIC DNA]</scope>
    <source>
        <strain evidence="4">cv. Jeju island</strain>
        <tissue evidence="3">Leaf</tissue>
    </source>
</reference>
<gene>
    <name evidence="3" type="ORF">Pyn_14013</name>
</gene>